<comment type="caution">
    <text evidence="3">The sequence shown here is derived from an EMBL/GenBank/DDBJ whole genome shotgun (WGS) entry which is preliminary data.</text>
</comment>
<feature type="compositionally biased region" description="Basic and acidic residues" evidence="1">
    <location>
        <begin position="9"/>
        <end position="27"/>
    </location>
</feature>
<accession>A0AAW2C8U5</accession>
<feature type="domain" description="Reverse transcriptase zinc-binding" evidence="2">
    <location>
        <begin position="130"/>
        <end position="214"/>
    </location>
</feature>
<name>A0AAW2C8U5_9ROSI</name>
<feature type="region of interest" description="Disordered" evidence="1">
    <location>
        <begin position="1"/>
        <end position="33"/>
    </location>
</feature>
<protein>
    <recommendedName>
        <fullName evidence="2">Reverse transcriptase zinc-binding domain-containing protein</fullName>
    </recommendedName>
</protein>
<evidence type="ECO:0000259" key="2">
    <source>
        <dbReference type="Pfam" id="PF13966"/>
    </source>
</evidence>
<reference evidence="3 4" key="1">
    <citation type="submission" date="2024-01" db="EMBL/GenBank/DDBJ databases">
        <title>A telomere-to-telomere, gap-free genome of sweet tea (Lithocarpus litseifolius).</title>
        <authorList>
            <person name="Zhou J."/>
        </authorList>
    </citation>
    <scope>NUCLEOTIDE SEQUENCE [LARGE SCALE GENOMIC DNA]</scope>
    <source>
        <strain evidence="3">Zhou-2022a</strain>
        <tissue evidence="3">Leaf</tissue>
    </source>
</reference>
<evidence type="ECO:0000313" key="3">
    <source>
        <dbReference type="EMBL" id="KAK9993524.1"/>
    </source>
</evidence>
<dbReference type="Pfam" id="PF13966">
    <property type="entry name" value="zf-RVT"/>
    <property type="match status" value="1"/>
</dbReference>
<dbReference type="EMBL" id="JAZDWU010000008">
    <property type="protein sequence ID" value="KAK9993524.1"/>
    <property type="molecule type" value="Genomic_DNA"/>
</dbReference>
<dbReference type="AlphaFoldDB" id="A0AAW2C8U5"/>
<gene>
    <name evidence="3" type="ORF">SO802_023227</name>
</gene>
<dbReference type="PANTHER" id="PTHR36617:SF15">
    <property type="entry name" value="REVERSE TRANSCRIPTASE ZINC-BINDING DOMAIN-CONTAINING PROTEIN"/>
    <property type="match status" value="1"/>
</dbReference>
<keyword evidence="4" id="KW-1185">Reference proteome</keyword>
<sequence length="228" mass="25814">MCGGSGLGFDRDGGAEVENGREEEMRKKREKRGSLAGLVGRRDLGGGAADRPLKEAFSDLYNISRTRDASVAEVMCYANGSIFWDLHFRRLVNDQESQSLDSCMVLIYSTKVRGVGSDNLCWKPASSRGFTVSGFYHSLSPYTASYFPWKMLWQSKVPPRVAFFSWTAALGKILTIDNLRKRHFVVLEWCYMCKRCGESVDHLLLHSPFAMEMWSTVFCLFGICWVMP</sequence>
<organism evidence="3 4">
    <name type="scientific">Lithocarpus litseifolius</name>
    <dbReference type="NCBI Taxonomy" id="425828"/>
    <lineage>
        <taxon>Eukaryota</taxon>
        <taxon>Viridiplantae</taxon>
        <taxon>Streptophyta</taxon>
        <taxon>Embryophyta</taxon>
        <taxon>Tracheophyta</taxon>
        <taxon>Spermatophyta</taxon>
        <taxon>Magnoliopsida</taxon>
        <taxon>eudicotyledons</taxon>
        <taxon>Gunneridae</taxon>
        <taxon>Pentapetalae</taxon>
        <taxon>rosids</taxon>
        <taxon>fabids</taxon>
        <taxon>Fagales</taxon>
        <taxon>Fagaceae</taxon>
        <taxon>Lithocarpus</taxon>
    </lineage>
</organism>
<evidence type="ECO:0000313" key="4">
    <source>
        <dbReference type="Proteomes" id="UP001459277"/>
    </source>
</evidence>
<proteinExistence type="predicted"/>
<evidence type="ECO:0000256" key="1">
    <source>
        <dbReference type="SAM" id="MobiDB-lite"/>
    </source>
</evidence>
<dbReference type="PANTHER" id="PTHR36617">
    <property type="entry name" value="PROTEIN, PUTATIVE-RELATED"/>
    <property type="match status" value="1"/>
</dbReference>
<dbReference type="InterPro" id="IPR026960">
    <property type="entry name" value="RVT-Znf"/>
</dbReference>
<dbReference type="Proteomes" id="UP001459277">
    <property type="component" value="Unassembled WGS sequence"/>
</dbReference>